<dbReference type="RefSeq" id="WP_132144612.1">
    <property type="nucleotide sequence ID" value="NZ_SLWR01000001.1"/>
</dbReference>
<evidence type="ECO:0000313" key="1">
    <source>
        <dbReference type="EMBL" id="TCO52205.1"/>
    </source>
</evidence>
<accession>A0A4R2JD21</accession>
<protein>
    <submittedName>
        <fullName evidence="1">Nucleotidyltransferase-like protein</fullName>
    </submittedName>
</protein>
<proteinExistence type="predicted"/>
<sequence>MSTPLPDEVSPITSAYLAAVDSELPGLVVGLYLTGSIPLGDYRSGRSDIDGVVVVSSPVTDPAVVSPVHAKLPERPYFDVTYLTLAALAAPPDHRQPAVYTIDGEFKDPAVVGPVTPVLWSELARQSIAVRATPDLVVLDDHQALVDHTRANLTSCWQPQLDRLEEYVASLPGDQELEGWTVPWFVLGIPRLHALLATGNIISKTAAGEHAVAVFPAYADLCTRAIDHRAGQSVTFTAADAAQTVSFGHEVVTSALNL</sequence>
<comment type="caution">
    <text evidence="1">The sequence shown here is derived from an EMBL/GenBank/DDBJ whole genome shotgun (WGS) entry which is preliminary data.</text>
</comment>
<organism evidence="1 2">
    <name type="scientific">Kribbella antiqua</name>
    <dbReference type="NCBI Taxonomy" id="2512217"/>
    <lineage>
        <taxon>Bacteria</taxon>
        <taxon>Bacillati</taxon>
        <taxon>Actinomycetota</taxon>
        <taxon>Actinomycetes</taxon>
        <taxon>Propionibacteriales</taxon>
        <taxon>Kribbellaceae</taxon>
        <taxon>Kribbella</taxon>
    </lineage>
</organism>
<dbReference type="GO" id="GO:0016740">
    <property type="term" value="F:transferase activity"/>
    <property type="evidence" value="ECO:0007669"/>
    <property type="project" value="UniProtKB-KW"/>
</dbReference>
<name>A0A4R2JD21_9ACTN</name>
<dbReference type="EMBL" id="SLWR01000001">
    <property type="protein sequence ID" value="TCO52205.1"/>
    <property type="molecule type" value="Genomic_DNA"/>
</dbReference>
<keyword evidence="2" id="KW-1185">Reference proteome</keyword>
<dbReference type="AlphaFoldDB" id="A0A4R2JD21"/>
<keyword evidence="1" id="KW-0808">Transferase</keyword>
<evidence type="ECO:0000313" key="2">
    <source>
        <dbReference type="Proteomes" id="UP000295573"/>
    </source>
</evidence>
<reference evidence="1 2" key="1">
    <citation type="journal article" date="2015" name="Stand. Genomic Sci.">
        <title>Genomic Encyclopedia of Bacterial and Archaeal Type Strains, Phase III: the genomes of soil and plant-associated and newly described type strains.</title>
        <authorList>
            <person name="Whitman W.B."/>
            <person name="Woyke T."/>
            <person name="Klenk H.P."/>
            <person name="Zhou Y."/>
            <person name="Lilburn T.G."/>
            <person name="Beck B.J."/>
            <person name="De Vos P."/>
            <person name="Vandamme P."/>
            <person name="Eisen J.A."/>
            <person name="Garrity G."/>
            <person name="Hugenholtz P."/>
            <person name="Kyrpides N.C."/>
        </authorList>
    </citation>
    <scope>NUCLEOTIDE SEQUENCE [LARGE SCALE GENOMIC DNA]</scope>
    <source>
        <strain evidence="1 2">VKM Ac-2541</strain>
    </source>
</reference>
<gene>
    <name evidence="1" type="ORF">EV646_1011202</name>
</gene>
<dbReference type="OrthoDB" id="4066793at2"/>
<dbReference type="Proteomes" id="UP000295573">
    <property type="component" value="Unassembled WGS sequence"/>
</dbReference>